<evidence type="ECO:0000313" key="2">
    <source>
        <dbReference type="Proteomes" id="UP000053681"/>
    </source>
</evidence>
<protein>
    <submittedName>
        <fullName evidence="1">Uncharacterized protein</fullName>
    </submittedName>
</protein>
<name>A0A0V8JGD8_9BACI</name>
<dbReference type="RefSeq" id="WP_061786512.1">
    <property type="nucleotide sequence ID" value="NZ_KQ758726.1"/>
</dbReference>
<dbReference type="EMBL" id="LNQP01000112">
    <property type="protein sequence ID" value="KSU86135.1"/>
    <property type="molecule type" value="Genomic_DNA"/>
</dbReference>
<gene>
    <name evidence="1" type="ORF">AS180_20310</name>
</gene>
<accession>A0A0V8JGD8</accession>
<comment type="caution">
    <text evidence="1">The sequence shown here is derived from an EMBL/GenBank/DDBJ whole genome shotgun (WGS) entry which is preliminary data.</text>
</comment>
<reference evidence="1 2" key="1">
    <citation type="submission" date="2015-11" db="EMBL/GenBank/DDBJ databases">
        <title>Bacillus caseinolyticus sp nov.</title>
        <authorList>
            <person name="Dastager S.G."/>
            <person name="Mawlankar R."/>
        </authorList>
    </citation>
    <scope>NUCLEOTIDE SEQUENCE [LARGE SCALE GENOMIC DNA]</scope>
    <source>
        <strain evidence="1 2">SGD-V-76</strain>
    </source>
</reference>
<dbReference type="Proteomes" id="UP000053681">
    <property type="component" value="Unassembled WGS sequence"/>
</dbReference>
<proteinExistence type="predicted"/>
<organism evidence="1 2">
    <name type="scientific">Priestia veravalensis</name>
    <dbReference type="NCBI Taxonomy" id="1414648"/>
    <lineage>
        <taxon>Bacteria</taxon>
        <taxon>Bacillati</taxon>
        <taxon>Bacillota</taxon>
        <taxon>Bacilli</taxon>
        <taxon>Bacillales</taxon>
        <taxon>Bacillaceae</taxon>
        <taxon>Priestia</taxon>
    </lineage>
</organism>
<dbReference type="AlphaFoldDB" id="A0A0V8JGD8"/>
<sequence length="278" mass="32467">MKKKTTIISILVLSVIVVVETFALVNIQQNNNNAIATLDDEIITQKQLTNQLDSKEKKRLADKLINDKIIDLEIDTLNLKSPSEEEMLKQLPYIQLFDSSKKTLADEQTKEFVKEYIHVKELAKKYTLNDEKFKKFIEDERNFNGDYLIKIQEISGNHQQLSKIEDSLKQAKDINSIIKNNSLDIKEKNIFSLTNEYNQDFSQSKVGDYLHVMDEHHGSGHKIIIITNINKSDETIFNLKENKEEILNVYMSKNYFQERLDVLNVLKMKHKIKYAIKE</sequence>
<evidence type="ECO:0000313" key="1">
    <source>
        <dbReference type="EMBL" id="KSU86135.1"/>
    </source>
</evidence>
<keyword evidence="2" id="KW-1185">Reference proteome</keyword>